<evidence type="ECO:0000313" key="4">
    <source>
        <dbReference type="Proteomes" id="UP000007799"/>
    </source>
</evidence>
<dbReference type="InParanoid" id="F2U148"/>
<dbReference type="PANTHER" id="PTHR13369">
    <property type="match status" value="1"/>
</dbReference>
<dbReference type="KEGG" id="sre:PTSG_01210"/>
<accession>F2U148</accession>
<dbReference type="STRING" id="946362.F2U148"/>
<dbReference type="PANTHER" id="PTHR13369:SF0">
    <property type="entry name" value="GLUTATHIONE S-TRANSFERASE C-TERMINAL DOMAIN-CONTAINING PROTEIN"/>
    <property type="match status" value="1"/>
</dbReference>
<evidence type="ECO:0000313" key="3">
    <source>
        <dbReference type="EMBL" id="EGD80622.1"/>
    </source>
</evidence>
<reference evidence="3" key="1">
    <citation type="submission" date="2009-08" db="EMBL/GenBank/DDBJ databases">
        <title>Annotation of Salpingoeca rosetta.</title>
        <authorList>
            <consortium name="The Broad Institute Genome Sequencing Platform"/>
            <person name="Russ C."/>
            <person name="Cuomo C."/>
            <person name="Burger G."/>
            <person name="Gray M.W."/>
            <person name="Holland P.W.H."/>
            <person name="King N."/>
            <person name="Lang F.B.F."/>
            <person name="Roger A.J."/>
            <person name="Ruiz-Trillo I."/>
            <person name="Young S.K."/>
            <person name="Zeng Q."/>
            <person name="Gargeya S."/>
            <person name="Alvarado L."/>
            <person name="Berlin A."/>
            <person name="Chapman S.B."/>
            <person name="Chen Z."/>
            <person name="Freedman E."/>
            <person name="Gellesch M."/>
            <person name="Goldberg J."/>
            <person name="Griggs A."/>
            <person name="Gujja S."/>
            <person name="Heilman E."/>
            <person name="Heiman D."/>
            <person name="Howarth C."/>
            <person name="Mehta T."/>
            <person name="Neiman D."/>
            <person name="Pearson M."/>
            <person name="Roberts A."/>
            <person name="Saif S."/>
            <person name="Shea T."/>
            <person name="Shenoy N."/>
            <person name="Sisk P."/>
            <person name="Stolte C."/>
            <person name="Sykes S."/>
            <person name="White J."/>
            <person name="Yandava C."/>
            <person name="Haas B."/>
            <person name="Nusbaum C."/>
            <person name="Birren B."/>
        </authorList>
    </citation>
    <scope>NUCLEOTIDE SEQUENCE [LARGE SCALE GENOMIC DNA]</scope>
    <source>
        <strain evidence="3">ATCC 50818</strain>
    </source>
</reference>
<dbReference type="EMBL" id="GL832958">
    <property type="protein sequence ID" value="EGD80622.1"/>
    <property type="molecule type" value="Genomic_DNA"/>
</dbReference>
<organism evidence="4">
    <name type="scientific">Salpingoeca rosetta (strain ATCC 50818 / BSB-021)</name>
    <dbReference type="NCBI Taxonomy" id="946362"/>
    <lineage>
        <taxon>Eukaryota</taxon>
        <taxon>Choanoflagellata</taxon>
        <taxon>Craspedida</taxon>
        <taxon>Salpingoecidae</taxon>
        <taxon>Salpingoeca</taxon>
    </lineage>
</organism>
<dbReference type="RefSeq" id="XP_004997183.1">
    <property type="nucleotide sequence ID" value="XM_004997126.1"/>
</dbReference>
<evidence type="ECO:0000256" key="1">
    <source>
        <dbReference type="SAM" id="MobiDB-lite"/>
    </source>
</evidence>
<dbReference type="SUPFAM" id="SSF47616">
    <property type="entry name" value="GST C-terminal domain-like"/>
    <property type="match status" value="1"/>
</dbReference>
<dbReference type="Gene3D" id="1.20.1050.10">
    <property type="match status" value="1"/>
</dbReference>
<dbReference type="GeneID" id="16077777"/>
<dbReference type="PROSITE" id="PS50405">
    <property type="entry name" value="GST_CTER"/>
    <property type="match status" value="1"/>
</dbReference>
<proteinExistence type="predicted"/>
<dbReference type="GO" id="GO:0005737">
    <property type="term" value="C:cytoplasm"/>
    <property type="evidence" value="ECO:0007669"/>
    <property type="project" value="TreeGrafter"/>
</dbReference>
<keyword evidence="4" id="KW-1185">Reference proteome</keyword>
<dbReference type="InterPro" id="IPR036282">
    <property type="entry name" value="Glutathione-S-Trfase_C_sf"/>
</dbReference>
<dbReference type="OrthoDB" id="206598at2759"/>
<gene>
    <name evidence="3" type="ORF">PTSG_01210</name>
</gene>
<sequence>MADQRLTHGVSVAAVRRFLDDLKREFPDTYTEMTTEDACKQLARNLIVFLIDVLLPTFERYYGKRQAVAAEGEDGQPGIISEFQPVEQRNGARGHTADGTDASCEQERLCRVRHVLKGTMRLPPLQLLEFEDRLRTRTYLVGPAIHKGFLSVADMLAFAVYRAYATDLFADALFDELPRTLAWMRNMQTLPTVAATFSPMHIPERVLASDQPRLARLAFSLKPTWYGLNADSSGATFSNSREAKGRRRRAIPKLYKQCWPLATKRQALDSLFPDRATSAALAAEAATRIADMWTSPEGVHLDPAAGDLSPHRAARKRQQIESMCKAVALIAKPGCIAQNVSPVDDDGEGDGPKFRKIVDYPQSNLFRTDTGITELDFFALSASADQEPDPGADKSGTTKADKDAPHATQQDDNNTPPTEHTSEPNVCDDVEFGRNCMAIVDTDRLHYAQDHGYSTLMSALVPITCTPRNNIIVGWPSTAEGNEEAETTR</sequence>
<feature type="domain" description="GST C-terminal" evidence="2">
    <location>
        <begin position="57"/>
        <end position="216"/>
    </location>
</feature>
<name>F2U148_SALR5</name>
<dbReference type="AlphaFoldDB" id="F2U148"/>
<dbReference type="InterPro" id="IPR010987">
    <property type="entry name" value="Glutathione-S-Trfase_C-like"/>
</dbReference>
<dbReference type="Proteomes" id="UP000007799">
    <property type="component" value="Unassembled WGS sequence"/>
</dbReference>
<protein>
    <recommendedName>
        <fullName evidence="2">GST C-terminal domain-containing protein</fullName>
    </recommendedName>
</protein>
<feature type="compositionally biased region" description="Polar residues" evidence="1">
    <location>
        <begin position="407"/>
        <end position="419"/>
    </location>
</feature>
<evidence type="ECO:0000259" key="2">
    <source>
        <dbReference type="PROSITE" id="PS50405"/>
    </source>
</evidence>
<feature type="region of interest" description="Disordered" evidence="1">
    <location>
        <begin position="382"/>
        <end position="428"/>
    </location>
</feature>